<feature type="compositionally biased region" description="Basic and acidic residues" evidence="1">
    <location>
        <begin position="168"/>
        <end position="182"/>
    </location>
</feature>
<name>A0A4C1T1D1_EUMVA</name>
<organism evidence="2 3">
    <name type="scientific">Eumeta variegata</name>
    <name type="common">Bagworm moth</name>
    <name type="synonym">Eumeta japonica</name>
    <dbReference type="NCBI Taxonomy" id="151549"/>
    <lineage>
        <taxon>Eukaryota</taxon>
        <taxon>Metazoa</taxon>
        <taxon>Ecdysozoa</taxon>
        <taxon>Arthropoda</taxon>
        <taxon>Hexapoda</taxon>
        <taxon>Insecta</taxon>
        <taxon>Pterygota</taxon>
        <taxon>Neoptera</taxon>
        <taxon>Endopterygota</taxon>
        <taxon>Lepidoptera</taxon>
        <taxon>Glossata</taxon>
        <taxon>Ditrysia</taxon>
        <taxon>Tineoidea</taxon>
        <taxon>Psychidae</taxon>
        <taxon>Oiketicinae</taxon>
        <taxon>Eumeta</taxon>
    </lineage>
</organism>
<gene>
    <name evidence="2" type="ORF">EVAR_4740_1</name>
</gene>
<feature type="region of interest" description="Disordered" evidence="1">
    <location>
        <begin position="208"/>
        <end position="244"/>
    </location>
</feature>
<proteinExistence type="predicted"/>
<accession>A0A4C1T1D1</accession>
<evidence type="ECO:0000313" key="3">
    <source>
        <dbReference type="Proteomes" id="UP000299102"/>
    </source>
</evidence>
<evidence type="ECO:0000313" key="2">
    <source>
        <dbReference type="EMBL" id="GBP07350.1"/>
    </source>
</evidence>
<keyword evidence="3" id="KW-1185">Reference proteome</keyword>
<feature type="region of interest" description="Disordered" evidence="1">
    <location>
        <begin position="136"/>
        <end position="187"/>
    </location>
</feature>
<reference evidence="2 3" key="1">
    <citation type="journal article" date="2019" name="Commun. Biol.">
        <title>The bagworm genome reveals a unique fibroin gene that provides high tensile strength.</title>
        <authorList>
            <person name="Kono N."/>
            <person name="Nakamura H."/>
            <person name="Ohtoshi R."/>
            <person name="Tomita M."/>
            <person name="Numata K."/>
            <person name="Arakawa K."/>
        </authorList>
    </citation>
    <scope>NUCLEOTIDE SEQUENCE [LARGE SCALE GENOMIC DNA]</scope>
</reference>
<dbReference type="AlphaFoldDB" id="A0A4C1T1D1"/>
<dbReference type="EMBL" id="BGZK01000026">
    <property type="protein sequence ID" value="GBP07350.1"/>
    <property type="molecule type" value="Genomic_DNA"/>
</dbReference>
<protein>
    <submittedName>
        <fullName evidence="2">Uncharacterized protein</fullName>
    </submittedName>
</protein>
<feature type="region of interest" description="Disordered" evidence="1">
    <location>
        <begin position="362"/>
        <end position="400"/>
    </location>
</feature>
<sequence length="433" mass="48289">MNIRHASREGVAQSKTETNVFIKSKHSSARKVHELRQFNRLRQPDASIEIAEWLSCDPREGAGGGRGRPTAGAGVRPNVCRRQILLLTTARLPCRWIRQFILASVRIRFGPLTELLKTTFDVVFKRCSSFSTFRRSMAGNDPNADRAPPRNIRRVPRTNLAAYKIPHKSSERERRAGTDRADTSAPAPGMGIVRSLYASLSTNNSSSFRTELCRGNASPNEATRARGRPPEAAAERSTSQPSSYMERKKYRNYDVNQIKRMHCYVSSQTSEQCDFEKAFFYTSSFNTQILSNSFGTTHSLYQRKIFSQHDPIRIRRLTSLCRGPRSARQLYGSARPWSFQVQTKRSGRAVPSAVEDGRARAINTPAPHRPPRPRRTPAKSHGGFGPPISGVRSQHGPAARSDLNRLVRAADHAAVTACAGRAAYATTATGQRR</sequence>
<comment type="caution">
    <text evidence="2">The sequence shown here is derived from an EMBL/GenBank/DDBJ whole genome shotgun (WGS) entry which is preliminary data.</text>
</comment>
<feature type="compositionally biased region" description="Basic residues" evidence="1">
    <location>
        <begin position="369"/>
        <end position="378"/>
    </location>
</feature>
<evidence type="ECO:0000256" key="1">
    <source>
        <dbReference type="SAM" id="MobiDB-lite"/>
    </source>
</evidence>
<dbReference type="Proteomes" id="UP000299102">
    <property type="component" value="Unassembled WGS sequence"/>
</dbReference>